<keyword evidence="3" id="KW-1185">Reference proteome</keyword>
<accession>A0A238U9Y4</accession>
<feature type="transmembrane region" description="Helical" evidence="1">
    <location>
        <begin position="367"/>
        <end position="387"/>
    </location>
</feature>
<feature type="transmembrane region" description="Helical" evidence="1">
    <location>
        <begin position="97"/>
        <end position="114"/>
    </location>
</feature>
<feature type="transmembrane region" description="Helical" evidence="1">
    <location>
        <begin position="796"/>
        <end position="814"/>
    </location>
</feature>
<dbReference type="AlphaFoldDB" id="A0A238U9Y4"/>
<sequence>MKLTKYLPYVGAIVLFIIASLLYFNPVLGGKQIKQSDITQYIGMAKEMNDFRAENNEEPYWIGNAFSGMPSYQVGAKFPNDFVKELDYLLRFLPRPADYLFLYFLGFFLLLNALKVDWKLSILGSLAFGFSTYLIIIFGAGHNAKAHTIAYMPAVLAGVIYVFQKRYLLGFIVTVIAMALQIVANHIQMTYYLGFCILILGIVEAIDAFKKKQLPTFAKQAGILIVAFVIGIGTNATRLLSTKEYANYSTRGKSELTINTDGSPKKKAKGLDKAYITEYSYGILETFNLIVPRYMGGGTVEKLGENSNFYKVFEEKAGKKAAEEYSEQVLTYWGDQPIVEAPAYIGAVIWFLFFLGVFFVRGKLKYWLVSATIFSILLSWGKNFSVLTNLFIDYVPLYNKFRAVSSIQVIAELCVPLLGVLGLKEFFNTKMAKEEKQQLLIKAVAVTSGVIILGLLLALASSTFEGLRDSQYQYKELPTLIDALIADRKSMLYTDSLRSLILVVLSGGILWFFIKEKVKLIPVIGLTAVLILFDLLSVDLKYVNKDDFTTARNVQRPFVANKADKKILEDKSHFRVANLTANLVNEGRTSYFHNSIGGYHAAKMMRYQELFEYNISRELSSLINILNSRDSIVEKLEQASFSSLNMLNTKYFILSDETVLENDKANGNAWFTSKLIPVASANDEINILKSLNTKKATVIRKNEYSGVNTFKKDSSASIRLEKYTPNHLSYISNTKEDQFAVFSEVFYKDGWNAYVDGKLEPHYQVNYVLRGMHIPKGEHKIEFKFEPKVIKTGSKISLIFLGLFALISIAWFYFERKKATPLDS</sequence>
<evidence type="ECO:0000313" key="3">
    <source>
        <dbReference type="Proteomes" id="UP000215214"/>
    </source>
</evidence>
<organism evidence="2 3">
    <name type="scientific">Tenacibaculum jejuense</name>
    <dbReference type="NCBI Taxonomy" id="584609"/>
    <lineage>
        <taxon>Bacteria</taxon>
        <taxon>Pseudomonadati</taxon>
        <taxon>Bacteroidota</taxon>
        <taxon>Flavobacteriia</taxon>
        <taxon>Flavobacteriales</taxon>
        <taxon>Flavobacteriaceae</taxon>
        <taxon>Tenacibaculum</taxon>
    </lineage>
</organism>
<dbReference type="OrthoDB" id="9772884at2"/>
<feature type="transmembrane region" description="Helical" evidence="1">
    <location>
        <begin position="520"/>
        <end position="538"/>
    </location>
</feature>
<dbReference type="Proteomes" id="UP000215214">
    <property type="component" value="Chromosome TJEJU"/>
</dbReference>
<reference evidence="2 3" key="1">
    <citation type="submission" date="2017-07" db="EMBL/GenBank/DDBJ databases">
        <authorList>
            <person name="Sun Z.S."/>
            <person name="Albrecht U."/>
            <person name="Echele G."/>
            <person name="Lee C.C."/>
        </authorList>
    </citation>
    <scope>NUCLEOTIDE SEQUENCE [LARGE SCALE GENOMIC DNA]</scope>
    <source>
        <strain evidence="3">type strain: KCTC 22618</strain>
    </source>
</reference>
<proteinExistence type="predicted"/>
<evidence type="ECO:0000313" key="2">
    <source>
        <dbReference type="EMBL" id="SNR15210.1"/>
    </source>
</evidence>
<dbReference type="RefSeq" id="WP_095070782.1">
    <property type="nucleotide sequence ID" value="NZ_LT899436.1"/>
</dbReference>
<dbReference type="PANTHER" id="PTHR38454">
    <property type="entry name" value="INTEGRAL MEMBRANE PROTEIN-RELATED"/>
    <property type="match status" value="1"/>
</dbReference>
<evidence type="ECO:0000256" key="1">
    <source>
        <dbReference type="SAM" id="Phobius"/>
    </source>
</evidence>
<evidence type="ECO:0008006" key="4">
    <source>
        <dbReference type="Google" id="ProtNLM"/>
    </source>
</evidence>
<keyword evidence="1" id="KW-0472">Membrane</keyword>
<dbReference type="PANTHER" id="PTHR38454:SF1">
    <property type="entry name" value="INTEGRAL MEMBRANE PROTEIN"/>
    <property type="match status" value="1"/>
</dbReference>
<feature type="transmembrane region" description="Helical" evidence="1">
    <location>
        <begin position="496"/>
        <end position="513"/>
    </location>
</feature>
<feature type="transmembrane region" description="Helical" evidence="1">
    <location>
        <begin position="6"/>
        <end position="24"/>
    </location>
</feature>
<feature type="transmembrane region" description="Helical" evidence="1">
    <location>
        <begin position="221"/>
        <end position="240"/>
    </location>
</feature>
<dbReference type="KEGG" id="tje:TJEJU_1479"/>
<keyword evidence="1" id="KW-1133">Transmembrane helix</keyword>
<gene>
    <name evidence="2" type="ORF">TJEJU_1479</name>
</gene>
<dbReference type="EMBL" id="LT899436">
    <property type="protein sequence ID" value="SNR15210.1"/>
    <property type="molecule type" value="Genomic_DNA"/>
</dbReference>
<keyword evidence="1" id="KW-0812">Transmembrane</keyword>
<feature type="transmembrane region" description="Helical" evidence="1">
    <location>
        <begin position="167"/>
        <end position="184"/>
    </location>
</feature>
<dbReference type="InterPro" id="IPR018580">
    <property type="entry name" value="Uncharacterised_YfhO"/>
</dbReference>
<feature type="transmembrane region" description="Helical" evidence="1">
    <location>
        <begin position="407"/>
        <end position="427"/>
    </location>
</feature>
<feature type="transmembrane region" description="Helical" evidence="1">
    <location>
        <begin position="439"/>
        <end position="460"/>
    </location>
</feature>
<feature type="transmembrane region" description="Helical" evidence="1">
    <location>
        <begin position="120"/>
        <end position="140"/>
    </location>
</feature>
<dbReference type="Pfam" id="PF09586">
    <property type="entry name" value="YfhO"/>
    <property type="match status" value="1"/>
</dbReference>
<feature type="transmembrane region" description="Helical" evidence="1">
    <location>
        <begin position="341"/>
        <end position="360"/>
    </location>
</feature>
<feature type="transmembrane region" description="Helical" evidence="1">
    <location>
        <begin position="190"/>
        <end position="209"/>
    </location>
</feature>
<name>A0A238U9Y4_9FLAO</name>
<protein>
    <recommendedName>
        <fullName evidence="4">Membrane protein YfhO</fullName>
    </recommendedName>
</protein>